<name>A0A0F9SGN1_9ZZZZ</name>
<proteinExistence type="predicted"/>
<feature type="compositionally biased region" description="Basic residues" evidence="1">
    <location>
        <begin position="1"/>
        <end position="15"/>
    </location>
</feature>
<gene>
    <name evidence="2" type="ORF">LCGC14_0776750</name>
</gene>
<dbReference type="AlphaFoldDB" id="A0A0F9SGN1"/>
<feature type="region of interest" description="Disordered" evidence="1">
    <location>
        <begin position="1"/>
        <end position="32"/>
    </location>
</feature>
<evidence type="ECO:0000313" key="2">
    <source>
        <dbReference type="EMBL" id="KKN36131.1"/>
    </source>
</evidence>
<comment type="caution">
    <text evidence="2">The sequence shown here is derived from an EMBL/GenBank/DDBJ whole genome shotgun (WGS) entry which is preliminary data.</text>
</comment>
<organism evidence="2">
    <name type="scientific">marine sediment metagenome</name>
    <dbReference type="NCBI Taxonomy" id="412755"/>
    <lineage>
        <taxon>unclassified sequences</taxon>
        <taxon>metagenomes</taxon>
        <taxon>ecological metagenomes</taxon>
    </lineage>
</organism>
<reference evidence="2" key="1">
    <citation type="journal article" date="2015" name="Nature">
        <title>Complex archaea that bridge the gap between prokaryotes and eukaryotes.</title>
        <authorList>
            <person name="Spang A."/>
            <person name="Saw J.H."/>
            <person name="Jorgensen S.L."/>
            <person name="Zaremba-Niedzwiedzka K."/>
            <person name="Martijn J."/>
            <person name="Lind A.E."/>
            <person name="van Eijk R."/>
            <person name="Schleper C."/>
            <person name="Guy L."/>
            <person name="Ettema T.J."/>
        </authorList>
    </citation>
    <scope>NUCLEOTIDE SEQUENCE</scope>
</reference>
<accession>A0A0F9SGN1</accession>
<sequence>MPTKTKPKPKAKPKAKKDTTLTAPPTPAPSPTKFLRLMISTYESETGARANQVRLIDFIRWWEEREKNGNTS</sequence>
<evidence type="ECO:0000256" key="1">
    <source>
        <dbReference type="SAM" id="MobiDB-lite"/>
    </source>
</evidence>
<dbReference type="EMBL" id="LAZR01001987">
    <property type="protein sequence ID" value="KKN36131.1"/>
    <property type="molecule type" value="Genomic_DNA"/>
</dbReference>
<protein>
    <submittedName>
        <fullName evidence="2">Uncharacterized protein</fullName>
    </submittedName>
</protein>